<proteinExistence type="predicted"/>
<dbReference type="Proteomes" id="UP001164481">
    <property type="component" value="Chromosome"/>
</dbReference>
<protein>
    <submittedName>
        <fullName evidence="1">Uncharacterized protein</fullName>
    </submittedName>
</protein>
<dbReference type="AlphaFoldDB" id="A0AAX3EZS7"/>
<dbReference type="EMBL" id="CP107525">
    <property type="protein sequence ID" value="UZW64544.1"/>
    <property type="molecule type" value="Genomic_DNA"/>
</dbReference>
<dbReference type="RefSeq" id="WP_267274368.1">
    <property type="nucleotide sequence ID" value="NZ_CP107525.1"/>
</dbReference>
<sequence>MIFNYTLDFQEFAKKNEINNTNFKVNIVGDLSQKDFKFQLELSRVWTNNLFSISIFNTLDKNKYALDLALNSKDVLKDVQRDLNQIEMPFNLIQLSYNKLNNIFVTIYNKNYPNERIQYQILLSTFKKVKLNLKSNKENIDYKIPYQYLFNFNSNKTWYLDKTFTNIKWKFHNPSKQRSLGEIAQILFENDDAFYFETRRNKLITELPVVNSTSLLAKPLFDTQFELAIESNLNNLGFIQDANDIKFKKLFLNFDDYISIDNLNQRVEINGDIAPTKKFTVPRFFIGTLRYSLIFENSNFEITTEKILKFEQDEFIDYSRPKIKIKDITDDVNFSLLRLKYKINLSKIINFISLEDDQLNFNYLLRNNLIYKKDENE</sequence>
<organism evidence="1 2">
    <name type="scientific">Mycoplasmopsis synoviae</name>
    <name type="common">Mycoplasma synoviae</name>
    <dbReference type="NCBI Taxonomy" id="2109"/>
    <lineage>
        <taxon>Bacteria</taxon>
        <taxon>Bacillati</taxon>
        <taxon>Mycoplasmatota</taxon>
        <taxon>Mycoplasmoidales</taxon>
        <taxon>Metamycoplasmataceae</taxon>
        <taxon>Mycoplasmopsis</taxon>
    </lineage>
</organism>
<gene>
    <name evidence="1" type="ORF">OIE46_00385</name>
</gene>
<evidence type="ECO:0000313" key="1">
    <source>
        <dbReference type="EMBL" id="UZW64544.1"/>
    </source>
</evidence>
<reference evidence="1" key="1">
    <citation type="submission" date="2022-10" db="EMBL/GenBank/DDBJ databases">
        <authorList>
            <person name="Wei X."/>
        </authorList>
    </citation>
    <scope>NUCLEOTIDE SEQUENCE</scope>
    <source>
        <strain evidence="1">SD2</strain>
    </source>
</reference>
<evidence type="ECO:0000313" key="2">
    <source>
        <dbReference type="Proteomes" id="UP001164481"/>
    </source>
</evidence>
<reference evidence="1" key="2">
    <citation type="submission" date="2022-11" db="EMBL/GenBank/DDBJ databases">
        <title>complete genomes of mycoplasma synoviae ZX313 strain and SD2 strain.</title>
        <authorList>
            <person name="Zhong Q."/>
        </authorList>
    </citation>
    <scope>NUCLEOTIDE SEQUENCE</scope>
    <source>
        <strain evidence="1">SD2</strain>
    </source>
</reference>
<accession>A0AAX3EZS7</accession>
<name>A0AAX3EZS7_MYCSY</name>